<sequence length="126" mass="13704">MGARDERPVTDAEDQGLLSGCQPHLSTFTSPPSTAEGEREGDAERDGVLVVVVVVARYPYKTGGICLSRLQQSQINKSVCTQPDRIHIPGAHTCGEREHKPRGLTCGLRRCQREGLKGGGDDFWSD</sequence>
<dbReference type="AlphaFoldDB" id="A0A9N7UVB8"/>
<protein>
    <submittedName>
        <fullName evidence="2">Uncharacterized protein</fullName>
    </submittedName>
</protein>
<comment type="caution">
    <text evidence="2">The sequence shown here is derived from an EMBL/GenBank/DDBJ whole genome shotgun (WGS) entry which is preliminary data.</text>
</comment>
<accession>A0A9N7UVB8</accession>
<evidence type="ECO:0000313" key="3">
    <source>
        <dbReference type="Proteomes" id="UP001153269"/>
    </source>
</evidence>
<dbReference type="EMBL" id="CADEAL010001968">
    <property type="protein sequence ID" value="CAB1436981.1"/>
    <property type="molecule type" value="Genomic_DNA"/>
</dbReference>
<name>A0A9N7UVB8_PLEPL</name>
<keyword evidence="3" id="KW-1185">Reference proteome</keyword>
<proteinExistence type="predicted"/>
<gene>
    <name evidence="2" type="ORF">PLEPLA_LOCUS25014</name>
</gene>
<reference evidence="2" key="1">
    <citation type="submission" date="2020-03" db="EMBL/GenBank/DDBJ databases">
        <authorList>
            <person name="Weist P."/>
        </authorList>
    </citation>
    <scope>NUCLEOTIDE SEQUENCE</scope>
</reference>
<organism evidence="2 3">
    <name type="scientific">Pleuronectes platessa</name>
    <name type="common">European plaice</name>
    <dbReference type="NCBI Taxonomy" id="8262"/>
    <lineage>
        <taxon>Eukaryota</taxon>
        <taxon>Metazoa</taxon>
        <taxon>Chordata</taxon>
        <taxon>Craniata</taxon>
        <taxon>Vertebrata</taxon>
        <taxon>Euteleostomi</taxon>
        <taxon>Actinopterygii</taxon>
        <taxon>Neopterygii</taxon>
        <taxon>Teleostei</taxon>
        <taxon>Neoteleostei</taxon>
        <taxon>Acanthomorphata</taxon>
        <taxon>Carangaria</taxon>
        <taxon>Pleuronectiformes</taxon>
        <taxon>Pleuronectoidei</taxon>
        <taxon>Pleuronectidae</taxon>
        <taxon>Pleuronectes</taxon>
    </lineage>
</organism>
<evidence type="ECO:0000256" key="1">
    <source>
        <dbReference type="SAM" id="MobiDB-lite"/>
    </source>
</evidence>
<feature type="compositionally biased region" description="Polar residues" evidence="1">
    <location>
        <begin position="24"/>
        <end position="33"/>
    </location>
</feature>
<feature type="region of interest" description="Disordered" evidence="1">
    <location>
        <begin position="1"/>
        <end position="43"/>
    </location>
</feature>
<evidence type="ECO:0000313" key="2">
    <source>
        <dbReference type="EMBL" id="CAB1436981.1"/>
    </source>
</evidence>
<dbReference type="Proteomes" id="UP001153269">
    <property type="component" value="Unassembled WGS sequence"/>
</dbReference>
<feature type="compositionally biased region" description="Basic and acidic residues" evidence="1">
    <location>
        <begin position="1"/>
        <end position="10"/>
    </location>
</feature>